<feature type="transmembrane region" description="Helical" evidence="1">
    <location>
        <begin position="113"/>
        <end position="133"/>
    </location>
</feature>
<feature type="transmembrane region" description="Helical" evidence="1">
    <location>
        <begin position="201"/>
        <end position="219"/>
    </location>
</feature>
<evidence type="ECO:0000313" key="3">
    <source>
        <dbReference type="Proteomes" id="UP001170624"/>
    </source>
</evidence>
<feature type="transmembrane region" description="Helical" evidence="1">
    <location>
        <begin position="46"/>
        <end position="67"/>
    </location>
</feature>
<dbReference type="RefSeq" id="WP_303498601.1">
    <property type="nucleotide sequence ID" value="NZ_JAUOPU010000003.1"/>
</dbReference>
<proteinExistence type="predicted"/>
<dbReference type="EMBL" id="JAUOPU010000003">
    <property type="protein sequence ID" value="MDO6541959.1"/>
    <property type="molecule type" value="Genomic_DNA"/>
</dbReference>
<organism evidence="2 3">
    <name type="scientific">Photobacterium sanguinicancri</name>
    <dbReference type="NCBI Taxonomy" id="875932"/>
    <lineage>
        <taxon>Bacteria</taxon>
        <taxon>Pseudomonadati</taxon>
        <taxon>Pseudomonadota</taxon>
        <taxon>Gammaproteobacteria</taxon>
        <taxon>Vibrionales</taxon>
        <taxon>Vibrionaceae</taxon>
        <taxon>Photobacterium</taxon>
    </lineage>
</organism>
<keyword evidence="1" id="KW-0812">Transmembrane</keyword>
<accession>A0AAW7Y0K8</accession>
<gene>
    <name evidence="2" type="ORF">Q4568_05425</name>
</gene>
<evidence type="ECO:0008006" key="4">
    <source>
        <dbReference type="Google" id="ProtNLM"/>
    </source>
</evidence>
<sequence>MKLNKRKAKVIFSALDEWEREDRISSEQAEKLSQSIEVAGFDWRLLAVYSFWIAISCFIISVGVLLADDYLLALLASIFDAPASVMCITTACIAALCYYAGIRRRLSHPSKTISNEAIFFFGVLMSAVSVGILGETTMFAQVDDASLLLLLTVIYAVLGVRLSSVLIWIFALFSFVAWVQLETTELSNFSDYFLGMSHPMRFTIVGAVIALISLKCNRYTLTKPLKDSTQFIGLLFFLLGFWLLSIFGNYGDASEWAGVKQIELIHWAILSTSICAAILYVGIHFADSLCRSFGITFLLINLYTRFFEYFWDTAHKTIFFAILALSFWFIGTHAERLWQLGTKTETK</sequence>
<evidence type="ECO:0000256" key="1">
    <source>
        <dbReference type="SAM" id="Phobius"/>
    </source>
</evidence>
<comment type="caution">
    <text evidence="2">The sequence shown here is derived from an EMBL/GenBank/DDBJ whole genome shotgun (WGS) entry which is preliminary data.</text>
</comment>
<feature type="transmembrane region" description="Helical" evidence="1">
    <location>
        <begin position="265"/>
        <end position="286"/>
    </location>
</feature>
<feature type="transmembrane region" description="Helical" evidence="1">
    <location>
        <begin position="165"/>
        <end position="181"/>
    </location>
</feature>
<reference evidence="2" key="1">
    <citation type="submission" date="2023-07" db="EMBL/GenBank/DDBJ databases">
        <title>Genome content predicts the carbon catabolic preferences of heterotrophic bacteria.</title>
        <authorList>
            <person name="Gralka M."/>
        </authorList>
    </citation>
    <scope>NUCLEOTIDE SEQUENCE</scope>
    <source>
        <strain evidence="2">G2M05</strain>
    </source>
</reference>
<evidence type="ECO:0000313" key="2">
    <source>
        <dbReference type="EMBL" id="MDO6541959.1"/>
    </source>
</evidence>
<keyword evidence="1" id="KW-0472">Membrane</keyword>
<feature type="transmembrane region" description="Helical" evidence="1">
    <location>
        <begin position="231"/>
        <end position="250"/>
    </location>
</feature>
<feature type="transmembrane region" description="Helical" evidence="1">
    <location>
        <begin position="73"/>
        <end position="101"/>
    </location>
</feature>
<dbReference type="Proteomes" id="UP001170624">
    <property type="component" value="Unassembled WGS sequence"/>
</dbReference>
<feature type="transmembrane region" description="Helical" evidence="1">
    <location>
        <begin position="317"/>
        <end position="338"/>
    </location>
</feature>
<protein>
    <recommendedName>
        <fullName evidence="4">DUF2157 domain-containing protein</fullName>
    </recommendedName>
</protein>
<keyword evidence="1" id="KW-1133">Transmembrane helix</keyword>
<dbReference type="AlphaFoldDB" id="A0AAW7Y0K8"/>
<name>A0AAW7Y0K8_9GAMM</name>